<dbReference type="EMBL" id="CM000162">
    <property type="protein sequence ID" value="KRK06049.1"/>
    <property type="molecule type" value="Genomic_DNA"/>
</dbReference>
<dbReference type="Proteomes" id="UP000002282">
    <property type="component" value="Chromosome X"/>
</dbReference>
<name>A0A0R1EF24_DROYA</name>
<dbReference type="AlphaFoldDB" id="A0A0R1EF24"/>
<gene>
    <name evidence="2" type="primary">Dyak\GE28131</name>
    <name evidence="2" type="synonym">GE28131</name>
    <name evidence="2" type="ORF">Dyak_GE28131</name>
</gene>
<dbReference type="KEGG" id="dya:Dyak_GE28131"/>
<evidence type="ECO:0000313" key="3">
    <source>
        <dbReference type="Proteomes" id="UP000002282"/>
    </source>
</evidence>
<sequence length="65" mass="7987">MDEWMYDQMDRNAYELIFAVGRVHWTWTWMLAIMDMPLTLWQHAFIVYLRNLMSHNSTVYTRKSA</sequence>
<proteinExistence type="predicted"/>
<evidence type="ECO:0000256" key="1">
    <source>
        <dbReference type="SAM" id="Phobius"/>
    </source>
</evidence>
<accession>A0A0R1EF24</accession>
<keyword evidence="3" id="KW-1185">Reference proteome</keyword>
<keyword evidence="1" id="KW-0812">Transmembrane</keyword>
<reference evidence="2 3" key="2">
    <citation type="journal article" date="2007" name="PLoS Biol.">
        <title>Principles of genome evolution in the Drosophila melanogaster species group.</title>
        <authorList>
            <person name="Ranz J.M."/>
            <person name="Maurin D."/>
            <person name="Chan Y.S."/>
            <person name="von Grotthuss M."/>
            <person name="Hillier L.W."/>
            <person name="Roote J."/>
            <person name="Ashburner M."/>
            <person name="Bergman C.M."/>
        </authorList>
    </citation>
    <scope>NUCLEOTIDE SEQUENCE [LARGE SCALE GENOMIC DNA]</scope>
    <source>
        <strain evidence="3">Tai18E2 / Tucson 14021-0261.01</strain>
    </source>
</reference>
<keyword evidence="1" id="KW-0472">Membrane</keyword>
<keyword evidence="1" id="KW-1133">Transmembrane helix</keyword>
<evidence type="ECO:0000313" key="2">
    <source>
        <dbReference type="EMBL" id="KRK06049.1"/>
    </source>
</evidence>
<organism evidence="2 3">
    <name type="scientific">Drosophila yakuba</name>
    <name type="common">Fruit fly</name>
    <dbReference type="NCBI Taxonomy" id="7245"/>
    <lineage>
        <taxon>Eukaryota</taxon>
        <taxon>Metazoa</taxon>
        <taxon>Ecdysozoa</taxon>
        <taxon>Arthropoda</taxon>
        <taxon>Hexapoda</taxon>
        <taxon>Insecta</taxon>
        <taxon>Pterygota</taxon>
        <taxon>Neoptera</taxon>
        <taxon>Endopterygota</taxon>
        <taxon>Diptera</taxon>
        <taxon>Brachycera</taxon>
        <taxon>Muscomorpha</taxon>
        <taxon>Ephydroidea</taxon>
        <taxon>Drosophilidae</taxon>
        <taxon>Drosophila</taxon>
        <taxon>Sophophora</taxon>
    </lineage>
</organism>
<protein>
    <submittedName>
        <fullName evidence="2">Uncharacterized protein, isoform A</fullName>
    </submittedName>
</protein>
<reference evidence="2 3" key="1">
    <citation type="journal article" date="2007" name="Nature">
        <title>Evolution of genes and genomes on the Drosophila phylogeny.</title>
        <authorList>
            <consortium name="Drosophila 12 Genomes Consortium"/>
            <person name="Clark A.G."/>
            <person name="Eisen M.B."/>
            <person name="Smith D.R."/>
            <person name="Bergman C.M."/>
            <person name="Oliver B."/>
            <person name="Markow T.A."/>
            <person name="Kaufman T.C."/>
            <person name="Kellis M."/>
            <person name="Gelbart W."/>
            <person name="Iyer V.N."/>
            <person name="Pollard D.A."/>
            <person name="Sackton T.B."/>
            <person name="Larracuente A.M."/>
            <person name="Singh N.D."/>
            <person name="Abad J.P."/>
            <person name="Abt D.N."/>
            <person name="Adryan B."/>
            <person name="Aguade M."/>
            <person name="Akashi H."/>
            <person name="Anderson W.W."/>
            <person name="Aquadro C.F."/>
            <person name="Ardell D.H."/>
            <person name="Arguello R."/>
            <person name="Artieri C.G."/>
            <person name="Barbash D.A."/>
            <person name="Barker D."/>
            <person name="Barsanti P."/>
            <person name="Batterham P."/>
            <person name="Batzoglou S."/>
            <person name="Begun D."/>
            <person name="Bhutkar A."/>
            <person name="Blanco E."/>
            <person name="Bosak S.A."/>
            <person name="Bradley R.K."/>
            <person name="Brand A.D."/>
            <person name="Brent M.R."/>
            <person name="Brooks A.N."/>
            <person name="Brown R.H."/>
            <person name="Butlin R.K."/>
            <person name="Caggese C."/>
            <person name="Calvi B.R."/>
            <person name="Bernardo de Carvalho A."/>
            <person name="Caspi A."/>
            <person name="Castrezana S."/>
            <person name="Celniker S.E."/>
            <person name="Chang J.L."/>
            <person name="Chapple C."/>
            <person name="Chatterji S."/>
            <person name="Chinwalla A."/>
            <person name="Civetta A."/>
            <person name="Clifton S.W."/>
            <person name="Comeron J.M."/>
            <person name="Costello J.C."/>
            <person name="Coyne J.A."/>
            <person name="Daub J."/>
            <person name="David R.G."/>
            <person name="Delcher A.L."/>
            <person name="Delehaunty K."/>
            <person name="Do C.B."/>
            <person name="Ebling H."/>
            <person name="Edwards K."/>
            <person name="Eickbush T."/>
            <person name="Evans J.D."/>
            <person name="Filipski A."/>
            <person name="Findeiss S."/>
            <person name="Freyhult E."/>
            <person name="Fulton L."/>
            <person name="Fulton R."/>
            <person name="Garcia A.C."/>
            <person name="Gardiner A."/>
            <person name="Garfield D.A."/>
            <person name="Garvin B.E."/>
            <person name="Gibson G."/>
            <person name="Gilbert D."/>
            <person name="Gnerre S."/>
            <person name="Godfrey J."/>
            <person name="Good R."/>
            <person name="Gotea V."/>
            <person name="Gravely B."/>
            <person name="Greenberg A.J."/>
            <person name="Griffiths-Jones S."/>
            <person name="Gross S."/>
            <person name="Guigo R."/>
            <person name="Gustafson E.A."/>
            <person name="Haerty W."/>
            <person name="Hahn M.W."/>
            <person name="Halligan D.L."/>
            <person name="Halpern A.L."/>
            <person name="Halter G.M."/>
            <person name="Han M.V."/>
            <person name="Heger A."/>
            <person name="Hillier L."/>
            <person name="Hinrichs A.S."/>
            <person name="Holmes I."/>
            <person name="Hoskins R.A."/>
            <person name="Hubisz M.J."/>
            <person name="Hultmark D."/>
            <person name="Huntley M.A."/>
            <person name="Jaffe D.B."/>
            <person name="Jagadeeshan S."/>
            <person name="Jeck W.R."/>
            <person name="Johnson J."/>
            <person name="Jones C.D."/>
            <person name="Jordan W.C."/>
            <person name="Karpen G.H."/>
            <person name="Kataoka E."/>
            <person name="Keightley P.D."/>
            <person name="Kheradpour P."/>
            <person name="Kirkness E.F."/>
            <person name="Koerich L.B."/>
            <person name="Kristiansen K."/>
            <person name="Kudrna D."/>
            <person name="Kulathinal R.J."/>
            <person name="Kumar S."/>
            <person name="Kwok R."/>
            <person name="Lander E."/>
            <person name="Langley C.H."/>
            <person name="Lapoint R."/>
            <person name="Lazzaro B.P."/>
            <person name="Lee S.J."/>
            <person name="Levesque L."/>
            <person name="Li R."/>
            <person name="Lin C.F."/>
            <person name="Lin M.F."/>
            <person name="Lindblad-Toh K."/>
            <person name="Llopart A."/>
            <person name="Long M."/>
            <person name="Low L."/>
            <person name="Lozovsky E."/>
            <person name="Lu J."/>
            <person name="Luo M."/>
            <person name="Machado C.A."/>
            <person name="Makalowski W."/>
            <person name="Marzo M."/>
            <person name="Matsuda M."/>
            <person name="Matzkin L."/>
            <person name="McAllister B."/>
            <person name="McBride C.S."/>
            <person name="McKernan B."/>
            <person name="McKernan K."/>
            <person name="Mendez-Lago M."/>
            <person name="Minx P."/>
            <person name="Mollenhauer M.U."/>
            <person name="Montooth K."/>
            <person name="Mount S.M."/>
            <person name="Mu X."/>
            <person name="Myers E."/>
            <person name="Negre B."/>
            <person name="Newfeld S."/>
            <person name="Nielsen R."/>
            <person name="Noor M.A."/>
            <person name="O'Grady P."/>
            <person name="Pachter L."/>
            <person name="Papaceit M."/>
            <person name="Parisi M.J."/>
            <person name="Parisi M."/>
            <person name="Parts L."/>
            <person name="Pedersen J.S."/>
            <person name="Pesole G."/>
            <person name="Phillippy A.M."/>
            <person name="Ponting C.P."/>
            <person name="Pop M."/>
            <person name="Porcelli D."/>
            <person name="Powell J.R."/>
            <person name="Prohaska S."/>
            <person name="Pruitt K."/>
            <person name="Puig M."/>
            <person name="Quesneville H."/>
            <person name="Ram K.R."/>
            <person name="Rand D."/>
            <person name="Rasmussen M.D."/>
            <person name="Reed L.K."/>
            <person name="Reenan R."/>
            <person name="Reily A."/>
            <person name="Remington K.A."/>
            <person name="Rieger T.T."/>
            <person name="Ritchie M.G."/>
            <person name="Robin C."/>
            <person name="Rogers Y.H."/>
            <person name="Rohde C."/>
            <person name="Rozas J."/>
            <person name="Rubenfield M.J."/>
            <person name="Ruiz A."/>
            <person name="Russo S."/>
            <person name="Salzberg S.L."/>
            <person name="Sanchez-Gracia A."/>
            <person name="Saranga D.J."/>
            <person name="Sato H."/>
            <person name="Schaeffer S.W."/>
            <person name="Schatz M.C."/>
            <person name="Schlenke T."/>
            <person name="Schwartz R."/>
            <person name="Segarra C."/>
            <person name="Singh R.S."/>
            <person name="Sirot L."/>
            <person name="Sirota M."/>
            <person name="Sisneros N.B."/>
            <person name="Smith C.D."/>
            <person name="Smith T.F."/>
            <person name="Spieth J."/>
            <person name="Stage D.E."/>
            <person name="Stark A."/>
            <person name="Stephan W."/>
            <person name="Strausberg R.L."/>
            <person name="Strempel S."/>
            <person name="Sturgill D."/>
            <person name="Sutton G."/>
            <person name="Sutton G.G."/>
            <person name="Tao W."/>
            <person name="Teichmann S."/>
            <person name="Tobari Y.N."/>
            <person name="Tomimura Y."/>
            <person name="Tsolas J.M."/>
            <person name="Valente V.L."/>
            <person name="Venter E."/>
            <person name="Venter J.C."/>
            <person name="Vicario S."/>
            <person name="Vieira F.G."/>
            <person name="Vilella A.J."/>
            <person name="Villasante A."/>
            <person name="Walenz B."/>
            <person name="Wang J."/>
            <person name="Wasserman M."/>
            <person name="Watts T."/>
            <person name="Wilson D."/>
            <person name="Wilson R.K."/>
            <person name="Wing R.A."/>
            <person name="Wolfner M.F."/>
            <person name="Wong A."/>
            <person name="Wong G.K."/>
            <person name="Wu C.I."/>
            <person name="Wu G."/>
            <person name="Yamamoto D."/>
            <person name="Yang H.P."/>
            <person name="Yang S.P."/>
            <person name="Yorke J.A."/>
            <person name="Yoshida K."/>
            <person name="Zdobnov E."/>
            <person name="Zhang P."/>
            <person name="Zhang Y."/>
            <person name="Zimin A.V."/>
            <person name="Baldwin J."/>
            <person name="Abdouelleil A."/>
            <person name="Abdulkadir J."/>
            <person name="Abebe A."/>
            <person name="Abera B."/>
            <person name="Abreu J."/>
            <person name="Acer S.C."/>
            <person name="Aftuck L."/>
            <person name="Alexander A."/>
            <person name="An P."/>
            <person name="Anderson E."/>
            <person name="Anderson S."/>
            <person name="Arachi H."/>
            <person name="Azer M."/>
            <person name="Bachantsang P."/>
            <person name="Barry A."/>
            <person name="Bayul T."/>
            <person name="Berlin A."/>
            <person name="Bessette D."/>
            <person name="Bloom T."/>
            <person name="Blye J."/>
            <person name="Boguslavskiy L."/>
            <person name="Bonnet C."/>
            <person name="Boukhgalter B."/>
            <person name="Bourzgui I."/>
            <person name="Brown A."/>
            <person name="Cahill P."/>
            <person name="Channer S."/>
            <person name="Cheshatsang Y."/>
            <person name="Chuda L."/>
            <person name="Citroen M."/>
            <person name="Collymore A."/>
            <person name="Cooke P."/>
            <person name="Costello M."/>
            <person name="D'Aco K."/>
            <person name="Daza R."/>
            <person name="De Haan G."/>
            <person name="DeGray S."/>
            <person name="DeMaso C."/>
            <person name="Dhargay N."/>
            <person name="Dooley K."/>
            <person name="Dooley E."/>
            <person name="Doricent M."/>
            <person name="Dorje P."/>
            <person name="Dorjee K."/>
            <person name="Dupes A."/>
            <person name="Elong R."/>
            <person name="Falk J."/>
            <person name="Farina A."/>
            <person name="Faro S."/>
            <person name="Ferguson D."/>
            <person name="Fisher S."/>
            <person name="Foley C.D."/>
            <person name="Franke A."/>
            <person name="Friedrich D."/>
            <person name="Gadbois L."/>
            <person name="Gearin G."/>
            <person name="Gearin C.R."/>
            <person name="Giannoukos G."/>
            <person name="Goode T."/>
            <person name="Graham J."/>
            <person name="Grandbois E."/>
            <person name="Grewal S."/>
            <person name="Gyaltsen K."/>
            <person name="Hafez N."/>
            <person name="Hagos B."/>
            <person name="Hall J."/>
            <person name="Henson C."/>
            <person name="Hollinger A."/>
            <person name="Honan T."/>
            <person name="Huard M.D."/>
            <person name="Hughes L."/>
            <person name="Hurhula B."/>
            <person name="Husby M.E."/>
            <person name="Kamat A."/>
            <person name="Kanga B."/>
            <person name="Kashin S."/>
            <person name="Khazanovich D."/>
            <person name="Kisner P."/>
            <person name="Lance K."/>
            <person name="Lara M."/>
            <person name="Lee W."/>
            <person name="Lennon N."/>
            <person name="Letendre F."/>
            <person name="LeVine R."/>
            <person name="Lipovsky A."/>
            <person name="Liu X."/>
            <person name="Liu J."/>
            <person name="Liu S."/>
            <person name="Lokyitsang T."/>
            <person name="Lokyitsang Y."/>
            <person name="Lubonja R."/>
            <person name="Lui A."/>
            <person name="MacDonald P."/>
            <person name="Magnisalis V."/>
            <person name="Maru K."/>
            <person name="Matthews C."/>
            <person name="McCusker W."/>
            <person name="McDonough S."/>
            <person name="Mehta T."/>
            <person name="Meldrim J."/>
            <person name="Meneus L."/>
            <person name="Mihai O."/>
            <person name="Mihalev A."/>
            <person name="Mihova T."/>
            <person name="Mittelman R."/>
            <person name="Mlenga V."/>
            <person name="Montmayeur A."/>
            <person name="Mulrain L."/>
            <person name="Navidi A."/>
            <person name="Naylor J."/>
            <person name="Negash T."/>
            <person name="Nguyen T."/>
            <person name="Nguyen N."/>
            <person name="Nicol R."/>
            <person name="Norbu C."/>
            <person name="Norbu N."/>
            <person name="Novod N."/>
            <person name="O'Neill B."/>
            <person name="Osman S."/>
            <person name="Markiewicz E."/>
            <person name="Oyono O.L."/>
            <person name="Patti C."/>
            <person name="Phunkhang P."/>
            <person name="Pierre F."/>
            <person name="Priest M."/>
            <person name="Raghuraman S."/>
            <person name="Rege F."/>
            <person name="Reyes R."/>
            <person name="Rise C."/>
            <person name="Rogov P."/>
            <person name="Ross K."/>
            <person name="Ryan E."/>
            <person name="Settipalli S."/>
            <person name="Shea T."/>
            <person name="Sherpa N."/>
            <person name="Shi L."/>
            <person name="Shih D."/>
            <person name="Sparrow T."/>
            <person name="Spaulding J."/>
            <person name="Stalker J."/>
            <person name="Stange-Thomann N."/>
            <person name="Stavropoulos S."/>
            <person name="Stone C."/>
            <person name="Strader C."/>
            <person name="Tesfaye S."/>
            <person name="Thomson T."/>
            <person name="Thoulutsang Y."/>
            <person name="Thoulutsang D."/>
            <person name="Topham K."/>
            <person name="Topping I."/>
            <person name="Tsamla T."/>
            <person name="Vassiliev H."/>
            <person name="Vo A."/>
            <person name="Wangchuk T."/>
            <person name="Wangdi T."/>
            <person name="Weiand M."/>
            <person name="Wilkinson J."/>
            <person name="Wilson A."/>
            <person name="Yadav S."/>
            <person name="Young G."/>
            <person name="Yu Q."/>
            <person name="Zembek L."/>
            <person name="Zhong D."/>
            <person name="Zimmer A."/>
            <person name="Zwirko Z."/>
            <person name="Jaffe D.B."/>
            <person name="Alvarez P."/>
            <person name="Brockman W."/>
            <person name="Butler J."/>
            <person name="Chin C."/>
            <person name="Gnerre S."/>
            <person name="Grabherr M."/>
            <person name="Kleber M."/>
            <person name="Mauceli E."/>
            <person name="MacCallum I."/>
        </authorList>
    </citation>
    <scope>NUCLEOTIDE SEQUENCE [LARGE SCALE GENOMIC DNA]</scope>
    <source>
        <strain evidence="3">Tai18E2 / Tucson 14021-0261.01</strain>
    </source>
</reference>
<feature type="transmembrane region" description="Helical" evidence="1">
    <location>
        <begin position="27"/>
        <end position="49"/>
    </location>
</feature>